<proteinExistence type="predicted"/>
<reference evidence="1 2" key="1">
    <citation type="submission" date="2012-02" db="EMBL/GenBank/DDBJ databases">
        <title>The Genome Sequence of Bacteroides salyersiae CL02T12C01.</title>
        <authorList>
            <consortium name="The Broad Institute Genome Sequencing Platform"/>
            <person name="Earl A."/>
            <person name="Ward D."/>
            <person name="Feldgarden M."/>
            <person name="Gevers D."/>
            <person name="Zitomersky N.L."/>
            <person name="Coyne M.J."/>
            <person name="Comstock L.E."/>
            <person name="Young S.K."/>
            <person name="Zeng Q."/>
            <person name="Gargeya S."/>
            <person name="Fitzgerald M."/>
            <person name="Haas B."/>
            <person name="Abouelleil A."/>
            <person name="Alvarado L."/>
            <person name="Arachchi H.M."/>
            <person name="Berlin A."/>
            <person name="Chapman S.B."/>
            <person name="Gearin G."/>
            <person name="Goldberg J."/>
            <person name="Griggs A."/>
            <person name="Gujja S."/>
            <person name="Hansen M."/>
            <person name="Heiman D."/>
            <person name="Howarth C."/>
            <person name="Larimer J."/>
            <person name="Lui A."/>
            <person name="MacDonald P.J.P."/>
            <person name="McCowen C."/>
            <person name="Montmayeur A."/>
            <person name="Murphy C."/>
            <person name="Neiman D."/>
            <person name="Pearson M."/>
            <person name="Priest M."/>
            <person name="Roberts A."/>
            <person name="Saif S."/>
            <person name="Shea T."/>
            <person name="Sisk P."/>
            <person name="Stolte C."/>
            <person name="Sykes S."/>
            <person name="Wortman J."/>
            <person name="Nusbaum C."/>
            <person name="Birren B."/>
        </authorList>
    </citation>
    <scope>NUCLEOTIDE SEQUENCE [LARGE SCALE GENOMIC DNA]</scope>
    <source>
        <strain evidence="1 2">CL02T12C01</strain>
    </source>
</reference>
<comment type="caution">
    <text evidence="1">The sequence shown here is derived from an EMBL/GenBank/DDBJ whole genome shotgun (WGS) entry which is preliminary data.</text>
</comment>
<keyword evidence="2" id="KW-1185">Reference proteome</keyword>
<sequence length="63" mass="6991">MDSFAHPTTGAEVGEWGDVSFSRSITNHRQAGGLSRPVFNIYLPGKKSYIKYGPNSIRSQYGR</sequence>
<name>I8YQK8_9BACE</name>
<organism evidence="1 2">
    <name type="scientific">Bacteroides salyersiae CL02T12C01</name>
    <dbReference type="NCBI Taxonomy" id="997887"/>
    <lineage>
        <taxon>Bacteria</taxon>
        <taxon>Pseudomonadati</taxon>
        <taxon>Bacteroidota</taxon>
        <taxon>Bacteroidia</taxon>
        <taxon>Bacteroidales</taxon>
        <taxon>Bacteroidaceae</taxon>
        <taxon>Bacteroides</taxon>
    </lineage>
</organism>
<accession>I8YQK8</accession>
<dbReference type="HOGENOM" id="CLU_2876541_0_0_10"/>
<protein>
    <submittedName>
        <fullName evidence="1">Uncharacterized protein</fullName>
    </submittedName>
</protein>
<evidence type="ECO:0000313" key="1">
    <source>
        <dbReference type="EMBL" id="EIY64792.1"/>
    </source>
</evidence>
<dbReference type="EMBL" id="AGXV01000024">
    <property type="protein sequence ID" value="EIY64792.1"/>
    <property type="molecule type" value="Genomic_DNA"/>
</dbReference>
<dbReference type="Proteomes" id="UP000005150">
    <property type="component" value="Unassembled WGS sequence"/>
</dbReference>
<dbReference type="AlphaFoldDB" id="I8YQK8"/>
<evidence type="ECO:0000313" key="2">
    <source>
        <dbReference type="Proteomes" id="UP000005150"/>
    </source>
</evidence>
<gene>
    <name evidence="1" type="ORF">HMPREF1071_02008</name>
</gene>